<evidence type="ECO:0000256" key="1">
    <source>
        <dbReference type="SAM" id="MobiDB-lite"/>
    </source>
</evidence>
<keyword evidence="2" id="KW-1133">Transmembrane helix</keyword>
<keyword evidence="4" id="KW-1185">Reference proteome</keyword>
<proteinExistence type="predicted"/>
<dbReference type="Proteomes" id="UP000009877">
    <property type="component" value="Unassembled WGS sequence"/>
</dbReference>
<evidence type="ECO:0008006" key="5">
    <source>
        <dbReference type="Google" id="ProtNLM"/>
    </source>
</evidence>
<dbReference type="STRING" id="71999.KPaMU14_10470"/>
<dbReference type="RefSeq" id="WP_006213783.1">
    <property type="nucleotide sequence ID" value="NZ_ANHZ02000004.1"/>
</dbReference>
<dbReference type="Pfam" id="PF14029">
    <property type="entry name" value="DUF4244"/>
    <property type="match status" value="1"/>
</dbReference>
<evidence type="ECO:0000256" key="2">
    <source>
        <dbReference type="SAM" id="Phobius"/>
    </source>
</evidence>
<comment type="caution">
    <text evidence="3">The sequence shown here is derived from an EMBL/GenBank/DDBJ whole genome shotgun (WGS) entry which is preliminary data.</text>
</comment>
<accession>M2YFG7</accession>
<name>M2YFG7_9MICC</name>
<feature type="compositionally biased region" description="Polar residues" evidence="1">
    <location>
        <begin position="1"/>
        <end position="10"/>
    </location>
</feature>
<dbReference type="EMBL" id="ANHZ02000004">
    <property type="protein sequence ID" value="EME37285.1"/>
    <property type="molecule type" value="Genomic_DNA"/>
</dbReference>
<keyword evidence="2" id="KW-0472">Membrane</keyword>
<sequence length="86" mass="8695">MSVITRTTAPASLEPSEEVVTALEPSGTVEPGRELSAQDPDLGASTVEYAIILLAAAAFGGVMAAVLASDAVSDLLLKIVEKALAI</sequence>
<feature type="region of interest" description="Disordered" evidence="1">
    <location>
        <begin position="1"/>
        <end position="40"/>
    </location>
</feature>
<feature type="transmembrane region" description="Helical" evidence="2">
    <location>
        <begin position="49"/>
        <end position="68"/>
    </location>
</feature>
<keyword evidence="2" id="KW-0812">Transmembrane</keyword>
<evidence type="ECO:0000313" key="3">
    <source>
        <dbReference type="EMBL" id="EME37285.1"/>
    </source>
</evidence>
<evidence type="ECO:0000313" key="4">
    <source>
        <dbReference type="Proteomes" id="UP000009877"/>
    </source>
</evidence>
<reference evidence="3 4" key="1">
    <citation type="journal article" date="2014" name="Genome Announc.">
        <title>Draft Genome Sequence of Kocuria palustris PEL.</title>
        <authorList>
            <person name="Sharma G."/>
            <person name="Khatri I."/>
            <person name="Subramanian S."/>
        </authorList>
    </citation>
    <scope>NUCLEOTIDE SEQUENCE [LARGE SCALE GENOMIC DNA]</scope>
    <source>
        <strain evidence="3 4">PEL</strain>
    </source>
</reference>
<protein>
    <recommendedName>
        <fullName evidence="5">DUF4244 domain-containing protein</fullName>
    </recommendedName>
</protein>
<organism evidence="3 4">
    <name type="scientific">Kocuria palustris PEL</name>
    <dbReference type="NCBI Taxonomy" id="1236550"/>
    <lineage>
        <taxon>Bacteria</taxon>
        <taxon>Bacillati</taxon>
        <taxon>Actinomycetota</taxon>
        <taxon>Actinomycetes</taxon>
        <taxon>Micrococcales</taxon>
        <taxon>Micrococcaceae</taxon>
        <taxon>Kocuria</taxon>
    </lineage>
</organism>
<dbReference type="InterPro" id="IPR025338">
    <property type="entry name" value="DUF4244"/>
</dbReference>
<dbReference type="AlphaFoldDB" id="M2YFG7"/>
<gene>
    <name evidence="3" type="ORF">C884_01793</name>
</gene>